<evidence type="ECO:0000256" key="1">
    <source>
        <dbReference type="PROSITE-ProRule" id="PRU01207"/>
    </source>
</evidence>
<evidence type="ECO:0000313" key="4">
    <source>
        <dbReference type="Proteomes" id="UP000012065"/>
    </source>
</evidence>
<evidence type="ECO:0000313" key="3">
    <source>
        <dbReference type="EMBL" id="CCO29182.1"/>
    </source>
</evidence>
<dbReference type="AlphaFoldDB" id="M5BZT2"/>
<keyword evidence="1" id="KW-0175">Coiled coil</keyword>
<accession>M5BZT2</accession>
<comment type="caution">
    <text evidence="3">The sequence shown here is derived from an EMBL/GenBank/DDBJ whole genome shotgun (WGS) entry which is preliminary data.</text>
</comment>
<feature type="domain" description="REM-1" evidence="2">
    <location>
        <begin position="1"/>
        <end position="65"/>
    </location>
</feature>
<dbReference type="Pfam" id="PF02185">
    <property type="entry name" value="HR1"/>
    <property type="match status" value="1"/>
</dbReference>
<dbReference type="SMART" id="SM00742">
    <property type="entry name" value="Hr1"/>
    <property type="match status" value="1"/>
</dbReference>
<keyword evidence="3" id="KW-0418">Kinase</keyword>
<dbReference type="InterPro" id="IPR036274">
    <property type="entry name" value="HR1_rpt_sf"/>
</dbReference>
<sequence>MIHLLETKLRTEQQYKRGTEKMIQLYTAEGDKKSRVEAEGKRFESENKIQLLQQALKRYKSLYIMDDEEDGT</sequence>
<organism evidence="3 4">
    <name type="scientific">Thanatephorus cucumeris (strain AG1-IB / isolate 7/3/14)</name>
    <name type="common">Lettuce bottom rot fungus</name>
    <name type="synonym">Rhizoctonia solani</name>
    <dbReference type="NCBI Taxonomy" id="1108050"/>
    <lineage>
        <taxon>Eukaryota</taxon>
        <taxon>Fungi</taxon>
        <taxon>Dikarya</taxon>
        <taxon>Basidiomycota</taxon>
        <taxon>Agaricomycotina</taxon>
        <taxon>Agaricomycetes</taxon>
        <taxon>Cantharellales</taxon>
        <taxon>Ceratobasidiaceae</taxon>
        <taxon>Rhizoctonia</taxon>
        <taxon>Rhizoctonia solani AG-1</taxon>
    </lineage>
</organism>
<dbReference type="PROSITE" id="PS51860">
    <property type="entry name" value="REM_1"/>
    <property type="match status" value="1"/>
</dbReference>
<dbReference type="EC" id="2.7.11.13" evidence="3"/>
<dbReference type="HOGENOM" id="CLU_2723968_0_0_1"/>
<dbReference type="InterPro" id="IPR011072">
    <property type="entry name" value="HR1_rho-bd"/>
</dbReference>
<dbReference type="Gene3D" id="1.10.287.160">
    <property type="entry name" value="HR1 repeat"/>
    <property type="match status" value="1"/>
</dbReference>
<dbReference type="GO" id="GO:0007165">
    <property type="term" value="P:signal transduction"/>
    <property type="evidence" value="ECO:0007669"/>
    <property type="project" value="InterPro"/>
</dbReference>
<proteinExistence type="predicted"/>
<evidence type="ECO:0000259" key="2">
    <source>
        <dbReference type="PROSITE" id="PS51860"/>
    </source>
</evidence>
<keyword evidence="3" id="KW-0808">Transferase</keyword>
<gene>
    <name evidence="3" type="primary">pkcA</name>
    <name evidence="3" type="ORF">BN14_03186</name>
</gene>
<protein>
    <submittedName>
        <fullName evidence="3">Protein kinase C-like</fullName>
        <ecNumber evidence="3">2.7.11.13</ecNumber>
    </submittedName>
</protein>
<dbReference type="SUPFAM" id="SSF46585">
    <property type="entry name" value="HR1 repeat"/>
    <property type="match status" value="1"/>
</dbReference>
<dbReference type="EMBL" id="CAOJ01004402">
    <property type="protein sequence ID" value="CCO29182.1"/>
    <property type="molecule type" value="Genomic_DNA"/>
</dbReference>
<reference evidence="3 4" key="1">
    <citation type="journal article" date="2013" name="J. Biotechnol.">
        <title>Establishment and interpretation of the genome sequence of the phytopathogenic fungus Rhizoctonia solani AG1-IB isolate 7/3/14.</title>
        <authorList>
            <person name="Wibberg D.W."/>
            <person name="Jelonek L.J."/>
            <person name="Rupp O.R."/>
            <person name="Hennig M.H."/>
            <person name="Eikmeyer F.E."/>
            <person name="Goesmann A.G."/>
            <person name="Hartmann A.H."/>
            <person name="Borriss R.B."/>
            <person name="Grosch R.G."/>
            <person name="Puehler A.P."/>
            <person name="Schlueter A.S."/>
        </authorList>
    </citation>
    <scope>NUCLEOTIDE SEQUENCE [LARGE SCALE GENOMIC DNA]</scope>
    <source>
        <strain evidence="4">AG1-IB / isolate 7/3/14</strain>
    </source>
</reference>
<dbReference type="GO" id="GO:0004697">
    <property type="term" value="F:diacylglycerol-dependent serine/threonine kinase activity"/>
    <property type="evidence" value="ECO:0007669"/>
    <property type="project" value="UniProtKB-EC"/>
</dbReference>
<name>M5BZT2_THACB</name>
<dbReference type="Proteomes" id="UP000012065">
    <property type="component" value="Unassembled WGS sequence"/>
</dbReference>